<dbReference type="InterPro" id="IPR013022">
    <property type="entry name" value="Xyl_isomerase-like_TIM-brl"/>
</dbReference>
<feature type="domain" description="Xylose isomerase-like TIM barrel" evidence="4">
    <location>
        <begin position="21"/>
        <end position="254"/>
    </location>
</feature>
<reference evidence="5 6" key="1">
    <citation type="submission" date="2019-07" db="EMBL/GenBank/DDBJ databases">
        <title>Whole genome shotgun sequence of Gluconobacter kanchanaburiensis NBRC 103587.</title>
        <authorList>
            <person name="Hosoyama A."/>
            <person name="Uohara A."/>
            <person name="Ohji S."/>
            <person name="Ichikawa N."/>
        </authorList>
    </citation>
    <scope>NUCLEOTIDE SEQUENCE [LARGE SCALE GENOMIC DNA]</scope>
    <source>
        <strain evidence="5 6">NBRC 103587</strain>
    </source>
</reference>
<dbReference type="InterPro" id="IPR053398">
    <property type="entry name" value="HPT_OtnI_isomerases"/>
</dbReference>
<keyword evidence="6" id="KW-1185">Reference proteome</keyword>
<dbReference type="NCBIfam" id="NF043033">
    <property type="entry name" value="OxoTetrIsom"/>
    <property type="match status" value="1"/>
</dbReference>
<dbReference type="InterPro" id="IPR050417">
    <property type="entry name" value="Sugar_Epim/Isomerase"/>
</dbReference>
<dbReference type="AlphaFoldDB" id="A0A511B421"/>
<sequence>MPAFAANLTMNYPELEFLERFDAAARDGFKGVEFLFPYAFDRQDLKARVAGNDLHVALFNAPPGNWEQGERGLAALPGREEEFQRTIGLALEYSQVLGNSRLHVMAGLRDHDIPYARQMETYLRNIEYSASQAKSLGLTIVLEAINTRNMPGYFVNYQEETKKVCDLIGADNVKIQFDLYHAQIMQGDLAVRLEALFESIGHIQAASVPDRHEPDEGEVNYPYLFALLDRAGYRGWIGCEYNPRASTSEGLGWLHPWRGVTAETP</sequence>
<dbReference type="EMBL" id="BJVA01000002">
    <property type="protein sequence ID" value="GEK95179.1"/>
    <property type="molecule type" value="Genomic_DNA"/>
</dbReference>
<gene>
    <name evidence="5" type="primary">hyi</name>
    <name evidence="5" type="ORF">GKA01_03760</name>
</gene>
<proteinExistence type="inferred from homology"/>
<dbReference type="InterPro" id="IPR036237">
    <property type="entry name" value="Xyl_isomerase-like_sf"/>
</dbReference>
<dbReference type="RefSeq" id="WP_146858697.1">
    <property type="nucleotide sequence ID" value="NZ_BARK01000001.1"/>
</dbReference>
<dbReference type="Proteomes" id="UP000321079">
    <property type="component" value="Unassembled WGS sequence"/>
</dbReference>
<name>A0A511B421_9PROT</name>
<dbReference type="PIRSF" id="PIRSF006241">
    <property type="entry name" value="HyI"/>
    <property type="match status" value="1"/>
</dbReference>
<keyword evidence="1 2" id="KW-0413">Isomerase</keyword>
<keyword evidence="5" id="KW-0670">Pyruvate</keyword>
<dbReference type="FunFam" id="3.20.20.150:FF:000007">
    <property type="entry name" value="Hydroxypyruvate isomerase"/>
    <property type="match status" value="1"/>
</dbReference>
<accession>A0A511B421</accession>
<dbReference type="OrthoDB" id="9786584at2"/>
<dbReference type="PANTHER" id="PTHR43489:SF13">
    <property type="entry name" value="HYDROXYPYRUVATE ISOMERASE"/>
    <property type="match status" value="1"/>
</dbReference>
<evidence type="ECO:0000256" key="2">
    <source>
        <dbReference type="PIRNR" id="PIRNR006241"/>
    </source>
</evidence>
<evidence type="ECO:0000259" key="4">
    <source>
        <dbReference type="Pfam" id="PF01261"/>
    </source>
</evidence>
<evidence type="ECO:0000313" key="5">
    <source>
        <dbReference type="EMBL" id="GEK95179.1"/>
    </source>
</evidence>
<evidence type="ECO:0000313" key="6">
    <source>
        <dbReference type="Proteomes" id="UP000321079"/>
    </source>
</evidence>
<dbReference type="InterPro" id="IPR026040">
    <property type="entry name" value="HyI-like"/>
</dbReference>
<dbReference type="PANTHER" id="PTHR43489">
    <property type="entry name" value="ISOMERASE"/>
    <property type="match status" value="1"/>
</dbReference>
<comment type="similarity">
    <text evidence="2">Belongs to the hyi family.</text>
</comment>
<organism evidence="5 6">
    <name type="scientific">Gluconobacter kanchanaburiensis NBRC 103587</name>
    <dbReference type="NCBI Taxonomy" id="1307948"/>
    <lineage>
        <taxon>Bacteria</taxon>
        <taxon>Pseudomonadati</taxon>
        <taxon>Pseudomonadota</taxon>
        <taxon>Alphaproteobacteria</taxon>
        <taxon>Acetobacterales</taxon>
        <taxon>Acetobacteraceae</taxon>
        <taxon>Gluconobacter</taxon>
    </lineage>
</organism>
<dbReference type="SUPFAM" id="SSF51658">
    <property type="entry name" value="Xylose isomerase-like"/>
    <property type="match status" value="1"/>
</dbReference>
<comment type="caution">
    <text evidence="5">The sequence shown here is derived from an EMBL/GenBank/DDBJ whole genome shotgun (WGS) entry which is preliminary data.</text>
</comment>
<feature type="active site" description="Proton donor/acceptor" evidence="3">
    <location>
        <position position="143"/>
    </location>
</feature>
<feature type="active site" description="Proton donor/acceptor" evidence="3">
    <location>
        <position position="240"/>
    </location>
</feature>
<dbReference type="GO" id="GO:0008903">
    <property type="term" value="F:hydroxypyruvate isomerase activity"/>
    <property type="evidence" value="ECO:0007669"/>
    <property type="project" value="TreeGrafter"/>
</dbReference>
<dbReference type="Pfam" id="PF01261">
    <property type="entry name" value="AP_endonuc_2"/>
    <property type="match status" value="1"/>
</dbReference>
<dbReference type="Gene3D" id="3.20.20.150">
    <property type="entry name" value="Divalent-metal-dependent TIM barrel enzymes"/>
    <property type="match status" value="1"/>
</dbReference>
<evidence type="ECO:0000256" key="1">
    <source>
        <dbReference type="ARBA" id="ARBA00023235"/>
    </source>
</evidence>
<protein>
    <submittedName>
        <fullName evidence="5">Hydroxypyruvate isomerase</fullName>
    </submittedName>
</protein>
<evidence type="ECO:0000256" key="3">
    <source>
        <dbReference type="PIRSR" id="PIRSR006241-50"/>
    </source>
</evidence>
<dbReference type="GO" id="GO:0046487">
    <property type="term" value="P:glyoxylate metabolic process"/>
    <property type="evidence" value="ECO:0007669"/>
    <property type="project" value="TreeGrafter"/>
</dbReference>